<evidence type="ECO:0000256" key="7">
    <source>
        <dbReference type="ARBA" id="ARBA00023034"/>
    </source>
</evidence>
<keyword evidence="8 10" id="KW-0472">Membrane</keyword>
<dbReference type="GO" id="GO:0001733">
    <property type="term" value="F:galactosylceramide sulfotransferase activity"/>
    <property type="evidence" value="ECO:0007669"/>
    <property type="project" value="InterPro"/>
</dbReference>
<evidence type="ECO:0000256" key="5">
    <source>
        <dbReference type="ARBA" id="ARBA00022968"/>
    </source>
</evidence>
<keyword evidence="9" id="KW-0325">Glycoprotein</keyword>
<keyword evidence="12" id="KW-1185">Reference proteome</keyword>
<evidence type="ECO:0000256" key="3">
    <source>
        <dbReference type="ARBA" id="ARBA00022679"/>
    </source>
</evidence>
<name>A0AAE0Y9I7_9GAST</name>
<evidence type="ECO:0008006" key="13">
    <source>
        <dbReference type="Google" id="ProtNLM"/>
    </source>
</evidence>
<dbReference type="PANTHER" id="PTHR14647:SF87">
    <property type="entry name" value="PUTATIVE-RELATED"/>
    <property type="match status" value="1"/>
</dbReference>
<dbReference type="InterPro" id="IPR009729">
    <property type="entry name" value="Gal-3-0_sulfotransfrase"/>
</dbReference>
<dbReference type="EMBL" id="JAWDGP010006611">
    <property type="protein sequence ID" value="KAK3737910.1"/>
    <property type="molecule type" value="Genomic_DNA"/>
</dbReference>
<accession>A0AAE0Y9I7</accession>
<evidence type="ECO:0000256" key="6">
    <source>
        <dbReference type="ARBA" id="ARBA00022989"/>
    </source>
</evidence>
<keyword evidence="7" id="KW-0333">Golgi apparatus</keyword>
<reference evidence="11" key="1">
    <citation type="journal article" date="2023" name="G3 (Bethesda)">
        <title>A reference genome for the long-term kleptoplast-retaining sea slug Elysia crispata morphotype clarki.</title>
        <authorList>
            <person name="Eastman K.E."/>
            <person name="Pendleton A.L."/>
            <person name="Shaikh M.A."/>
            <person name="Suttiyut T."/>
            <person name="Ogas R."/>
            <person name="Tomko P."/>
            <person name="Gavelis G."/>
            <person name="Widhalm J.R."/>
            <person name="Wisecaver J.H."/>
        </authorList>
    </citation>
    <scope>NUCLEOTIDE SEQUENCE</scope>
    <source>
        <strain evidence="11">ECLA1</strain>
    </source>
</reference>
<evidence type="ECO:0000256" key="10">
    <source>
        <dbReference type="SAM" id="Phobius"/>
    </source>
</evidence>
<evidence type="ECO:0000256" key="1">
    <source>
        <dbReference type="ARBA" id="ARBA00004323"/>
    </source>
</evidence>
<comment type="similarity">
    <text evidence="2">Belongs to the galactose-3-O-sulfotransferase family.</text>
</comment>
<dbReference type="GO" id="GO:0009247">
    <property type="term" value="P:glycolipid biosynthetic process"/>
    <property type="evidence" value="ECO:0007669"/>
    <property type="project" value="InterPro"/>
</dbReference>
<evidence type="ECO:0000256" key="4">
    <source>
        <dbReference type="ARBA" id="ARBA00022692"/>
    </source>
</evidence>
<keyword evidence="4 10" id="KW-0812">Transmembrane</keyword>
<evidence type="ECO:0000256" key="9">
    <source>
        <dbReference type="ARBA" id="ARBA00023180"/>
    </source>
</evidence>
<dbReference type="Pfam" id="PF06990">
    <property type="entry name" value="Gal-3-0_sulfotr"/>
    <property type="match status" value="1"/>
</dbReference>
<keyword evidence="5" id="KW-0735">Signal-anchor</keyword>
<dbReference type="Gene3D" id="3.40.50.300">
    <property type="entry name" value="P-loop containing nucleotide triphosphate hydrolases"/>
    <property type="match status" value="1"/>
</dbReference>
<keyword evidence="3" id="KW-0808">Transferase</keyword>
<organism evidence="11 12">
    <name type="scientific">Elysia crispata</name>
    <name type="common">lettuce slug</name>
    <dbReference type="NCBI Taxonomy" id="231223"/>
    <lineage>
        <taxon>Eukaryota</taxon>
        <taxon>Metazoa</taxon>
        <taxon>Spiralia</taxon>
        <taxon>Lophotrochozoa</taxon>
        <taxon>Mollusca</taxon>
        <taxon>Gastropoda</taxon>
        <taxon>Heterobranchia</taxon>
        <taxon>Euthyneura</taxon>
        <taxon>Panpulmonata</taxon>
        <taxon>Sacoglossa</taxon>
        <taxon>Placobranchoidea</taxon>
        <taxon>Plakobranchidae</taxon>
        <taxon>Elysia</taxon>
    </lineage>
</organism>
<proteinExistence type="inferred from homology"/>
<dbReference type="PANTHER" id="PTHR14647">
    <property type="entry name" value="GALACTOSE-3-O-SULFOTRANSFERASE"/>
    <property type="match status" value="1"/>
</dbReference>
<dbReference type="InterPro" id="IPR027417">
    <property type="entry name" value="P-loop_NTPase"/>
</dbReference>
<comment type="caution">
    <text evidence="11">The sequence shown here is derived from an EMBL/GenBank/DDBJ whole genome shotgun (WGS) entry which is preliminary data.</text>
</comment>
<evidence type="ECO:0000313" key="11">
    <source>
        <dbReference type="EMBL" id="KAK3737910.1"/>
    </source>
</evidence>
<gene>
    <name evidence="11" type="ORF">RRG08_028535</name>
</gene>
<protein>
    <recommendedName>
        <fullName evidence="13">Galactose-3-O-sulfotransferase 2-like</fullName>
    </recommendedName>
</protein>
<keyword evidence="6 10" id="KW-1133">Transmembrane helix</keyword>
<dbReference type="AlphaFoldDB" id="A0AAE0Y9I7"/>
<dbReference type="GO" id="GO:0000139">
    <property type="term" value="C:Golgi membrane"/>
    <property type="evidence" value="ECO:0007669"/>
    <property type="project" value="UniProtKB-SubCell"/>
</dbReference>
<sequence length="451" mass="52495">MQTFWLQNWRLMLSKRSRKTVVAAILLPVLVYIGVQWYMLDHLLLPSPPSRSSASGLQPLYAPGVDEKHVDIQTDNGKLTCPERRNLVFLKGMKCATSTLLGMFNRFAIKRNLSVALPMGNRIYHNWPYPMTLRDVRPTHRGVYNMILHHAVYTPAVMRALMPADTVYISIMRQPFSHLRSVFRYFNVAEIAGVSGFEQDHLAEYFSDVERYERVYKSPNAQKRWCIPDGFSVTRNLMSHCHGMPLGFPVGARDISRDAAAIDAYIRQLGRSFELVMIVEHFYESLILLRRFMCWEFKDIVFVTSNVAPTQKGIPKTKTYPRHIEEFHKRWSYADYRLYDYFNSTLWSHISRHGTGFHQEVKAFKAVQKRVEKYCLDVYSRDNQSEKLPAHTEASSKWSRRFYINAEDCRALGPQPIKMLIKMKQESEILDKALLQEDAKSADVRKYKGLC</sequence>
<evidence type="ECO:0000313" key="12">
    <source>
        <dbReference type="Proteomes" id="UP001283361"/>
    </source>
</evidence>
<evidence type="ECO:0000256" key="2">
    <source>
        <dbReference type="ARBA" id="ARBA00008124"/>
    </source>
</evidence>
<feature type="transmembrane region" description="Helical" evidence="10">
    <location>
        <begin position="21"/>
        <end position="40"/>
    </location>
</feature>
<comment type="subcellular location">
    <subcellularLocation>
        <location evidence="1">Golgi apparatus membrane</location>
        <topology evidence="1">Single-pass type II membrane protein</topology>
    </subcellularLocation>
</comment>
<dbReference type="Proteomes" id="UP001283361">
    <property type="component" value="Unassembled WGS sequence"/>
</dbReference>
<evidence type="ECO:0000256" key="8">
    <source>
        <dbReference type="ARBA" id="ARBA00023136"/>
    </source>
</evidence>